<feature type="compositionally biased region" description="Low complexity" evidence="1">
    <location>
        <begin position="146"/>
        <end position="170"/>
    </location>
</feature>
<dbReference type="Proteomes" id="UP001254813">
    <property type="component" value="Unassembled WGS sequence"/>
</dbReference>
<feature type="region of interest" description="Disordered" evidence="1">
    <location>
        <begin position="146"/>
        <end position="177"/>
    </location>
</feature>
<evidence type="ECO:0000313" key="5">
    <source>
        <dbReference type="Proteomes" id="UP001254813"/>
    </source>
</evidence>
<name>A0ABU2G171_9EURY</name>
<sequence>MTSGFDGRGQAEAVGVVLLLGVVVLGVSAFGAFYLSDAYGGSGGATGASVNVVGDVSRDRVSLSHAGGRSVPTQGLRVVVYNGSGRTELAFPPAHLTGGDGDGTFDSGERWRLDWNQSADEELRVDLVDTDAGAVLFSRTVAVASAPTPAPANPARGETPTATPEATDPPSAVARGGTVEGRAGETLTLDGSGTTASGSPTYEWRVVDGAGLPSDAARIVDDDESTPNATFEIRQNVTGENRSVTVELVVSEGSGTGSDAATVEVKKVNRPPVAVASVNGGADDRNGRGDRRWSLSAGASASGGVFEPSAGFGPGDGRSGTRSLLLDSSGDRPTMGGRVAVMELDGSGSYDPDGDELTYRWEVVDAGGLGDALELSDESAVRPVLGLSRLLDEDRTVTVRLTVTDDDGATDTDTVDVGVPADDAGGSQNGWSWWGWLEWFLRLLFG</sequence>
<keyword evidence="2" id="KW-1133">Transmembrane helix</keyword>
<keyword evidence="2" id="KW-0472">Membrane</keyword>
<comment type="caution">
    <text evidence="4">The sequence shown here is derived from an EMBL/GenBank/DDBJ whole genome shotgun (WGS) entry which is preliminary data.</text>
</comment>
<protein>
    <submittedName>
        <fullName evidence="4">Type IV pilin</fullName>
    </submittedName>
</protein>
<reference evidence="4 5" key="1">
    <citation type="submission" date="2022-06" db="EMBL/GenBank/DDBJ databases">
        <title>Halogeometricum sp. a new haloarchaeum isolate from saline soil.</title>
        <authorList>
            <person name="Strakova D."/>
            <person name="Galisteo C."/>
            <person name="Sanchez-Porro C."/>
            <person name="Ventosa A."/>
        </authorList>
    </citation>
    <scope>NUCLEOTIDE SEQUENCE [LARGE SCALE GENOMIC DNA]</scope>
    <source>
        <strain evidence="5">S3BR25-2</strain>
    </source>
</reference>
<dbReference type="Pfam" id="PF22352">
    <property type="entry name" value="K319L-like_PKD"/>
    <property type="match status" value="1"/>
</dbReference>
<keyword evidence="5" id="KW-1185">Reference proteome</keyword>
<evidence type="ECO:0000256" key="2">
    <source>
        <dbReference type="SAM" id="Phobius"/>
    </source>
</evidence>
<proteinExistence type="predicted"/>
<organism evidence="4 5">
    <name type="scientific">Halogeometricum luteum</name>
    <dbReference type="NCBI Taxonomy" id="2950537"/>
    <lineage>
        <taxon>Archaea</taxon>
        <taxon>Methanobacteriati</taxon>
        <taxon>Methanobacteriota</taxon>
        <taxon>Stenosarchaea group</taxon>
        <taxon>Halobacteria</taxon>
        <taxon>Halobacteriales</taxon>
        <taxon>Haloferacaceae</taxon>
        <taxon>Halogeometricum</taxon>
    </lineage>
</organism>
<dbReference type="Gene3D" id="2.60.40.10">
    <property type="entry name" value="Immunoglobulins"/>
    <property type="match status" value="2"/>
</dbReference>
<evidence type="ECO:0000313" key="4">
    <source>
        <dbReference type="EMBL" id="MDS0294532.1"/>
    </source>
</evidence>
<evidence type="ECO:0000256" key="1">
    <source>
        <dbReference type="SAM" id="MobiDB-lite"/>
    </source>
</evidence>
<keyword evidence="2" id="KW-0812">Transmembrane</keyword>
<evidence type="ECO:0000259" key="3">
    <source>
        <dbReference type="Pfam" id="PF07790"/>
    </source>
</evidence>
<feature type="domain" description="Archaeal Type IV pilin N-terminal" evidence="3">
    <location>
        <begin position="13"/>
        <end position="82"/>
    </location>
</feature>
<dbReference type="EMBL" id="JAMQOQ010000002">
    <property type="protein sequence ID" value="MDS0294532.1"/>
    <property type="molecule type" value="Genomic_DNA"/>
</dbReference>
<accession>A0ABU2G171</accession>
<dbReference type="RefSeq" id="WP_310928361.1">
    <property type="nucleotide sequence ID" value="NZ_JAMQOQ010000002.1"/>
</dbReference>
<dbReference type="Pfam" id="PF07790">
    <property type="entry name" value="Pilin_N"/>
    <property type="match status" value="1"/>
</dbReference>
<dbReference type="InterPro" id="IPR013783">
    <property type="entry name" value="Ig-like_fold"/>
</dbReference>
<feature type="transmembrane region" description="Helical" evidence="2">
    <location>
        <begin position="12"/>
        <end position="35"/>
    </location>
</feature>
<gene>
    <name evidence="4" type="ORF">NDI79_10145</name>
</gene>
<dbReference type="InterPro" id="IPR012859">
    <property type="entry name" value="Pilin_N_archaeal"/>
</dbReference>